<protein>
    <recommendedName>
        <fullName evidence="4">ACB domain-containing protein</fullName>
    </recommendedName>
</protein>
<evidence type="ECO:0000256" key="2">
    <source>
        <dbReference type="ARBA" id="ARBA00023121"/>
    </source>
</evidence>
<feature type="region of interest" description="Disordered" evidence="3">
    <location>
        <begin position="589"/>
        <end position="639"/>
    </location>
</feature>
<evidence type="ECO:0000256" key="3">
    <source>
        <dbReference type="SAM" id="MobiDB-lite"/>
    </source>
</evidence>
<accession>A0AAV6JN63</accession>
<evidence type="ECO:0000259" key="4">
    <source>
        <dbReference type="PROSITE" id="PS51228"/>
    </source>
</evidence>
<keyword evidence="2" id="KW-0446">Lipid-binding</keyword>
<dbReference type="Pfam" id="PF00887">
    <property type="entry name" value="ACBP"/>
    <property type="match status" value="1"/>
</dbReference>
<gene>
    <name evidence="5" type="ORF">RHGRI_021765</name>
</gene>
<proteinExistence type="inferred from homology"/>
<dbReference type="PANTHER" id="PTHR23310:SF122">
    <property type="entry name" value="ACYL-COA-BINDING DOMAIN-CONTAINING PROTEIN 3"/>
    <property type="match status" value="1"/>
</dbReference>
<dbReference type="PANTHER" id="PTHR23310">
    <property type="entry name" value="ACYL-COA-BINDING PROTEIN, ACBP"/>
    <property type="match status" value="1"/>
</dbReference>
<dbReference type="InterPro" id="IPR014352">
    <property type="entry name" value="FERM/acyl-CoA-bd_prot_sf"/>
</dbReference>
<evidence type="ECO:0000313" key="6">
    <source>
        <dbReference type="Proteomes" id="UP000823749"/>
    </source>
</evidence>
<keyword evidence="6" id="KW-1185">Reference proteome</keyword>
<reference evidence="5" key="1">
    <citation type="submission" date="2020-08" db="EMBL/GenBank/DDBJ databases">
        <title>Plant Genome Project.</title>
        <authorList>
            <person name="Zhang R.-G."/>
        </authorList>
    </citation>
    <scope>NUCLEOTIDE SEQUENCE</scope>
    <source>
        <strain evidence="5">WSP0</strain>
        <tissue evidence="5">Leaf</tissue>
    </source>
</reference>
<dbReference type="PROSITE" id="PS51228">
    <property type="entry name" value="ACB_2"/>
    <property type="match status" value="1"/>
</dbReference>
<dbReference type="Proteomes" id="UP000823749">
    <property type="component" value="Chromosome 7"/>
</dbReference>
<feature type="region of interest" description="Disordered" evidence="3">
    <location>
        <begin position="467"/>
        <end position="491"/>
    </location>
</feature>
<comment type="caution">
    <text evidence="5">The sequence shown here is derived from an EMBL/GenBank/DDBJ whole genome shotgun (WGS) entry which is preliminary data.</text>
</comment>
<evidence type="ECO:0000313" key="5">
    <source>
        <dbReference type="EMBL" id="KAG5542032.1"/>
    </source>
</evidence>
<organism evidence="5 6">
    <name type="scientific">Rhododendron griersonianum</name>
    <dbReference type="NCBI Taxonomy" id="479676"/>
    <lineage>
        <taxon>Eukaryota</taxon>
        <taxon>Viridiplantae</taxon>
        <taxon>Streptophyta</taxon>
        <taxon>Embryophyta</taxon>
        <taxon>Tracheophyta</taxon>
        <taxon>Spermatophyta</taxon>
        <taxon>Magnoliopsida</taxon>
        <taxon>eudicotyledons</taxon>
        <taxon>Gunneridae</taxon>
        <taxon>Pentapetalae</taxon>
        <taxon>asterids</taxon>
        <taxon>Ericales</taxon>
        <taxon>Ericaceae</taxon>
        <taxon>Ericoideae</taxon>
        <taxon>Rhodoreae</taxon>
        <taxon>Rhododendron</taxon>
    </lineage>
</organism>
<comment type="similarity">
    <text evidence="1">Belongs to the ACBP family.</text>
</comment>
<feature type="compositionally biased region" description="Basic and acidic residues" evidence="3">
    <location>
        <begin position="476"/>
        <end position="485"/>
    </location>
</feature>
<dbReference type="Gene3D" id="1.20.80.10">
    <property type="match status" value="1"/>
</dbReference>
<dbReference type="GO" id="GO:0000062">
    <property type="term" value="F:fatty-acyl-CoA binding"/>
    <property type="evidence" value="ECO:0007669"/>
    <property type="project" value="InterPro"/>
</dbReference>
<dbReference type="SUPFAM" id="SSF47027">
    <property type="entry name" value="Acyl-CoA binding protein"/>
    <property type="match status" value="1"/>
</dbReference>
<sequence>MELVQELFITAFVALIFSFFLAKLVSTATTGDSKRDLGLKESDDAVHDGQSVLVEEKKFDGGLRVQSSTRSKRKVRFADESVQKVDKFEAFDEKRGRSGRIEVLGVPVGSTEGQEVVGTVGGVEVVGIKQVDDVADLDGLVVEEKAEGRVEVVEEVGLVDPSEGELGRGREAAVVGGVGVDGIKDGGVVGNLDGLVVERESSEGKEGDDVESVSIKGEGVMTSLDGLVVEIEGNEGKEDDDVESVNIKEEGVVTSLDGLVVEEEGSEGKEGDGVETTKEGVVTSLDGLVVEEGGEGREADGVERVVKEGDGGTNWDGLGGKEGCERKEVDDVNEGNEKEDAGDIGKRCERIKGDDIGSENKEEGLVTDLDGLIDEEGGKEADDVESVVKEGSPIADLVFEGKIVENADGDGNVGDVENVVKEGNEMDVLGFEGNIVENADAGCKIDIGSVIDDIVVAQDAKVSDVESGIEGGLNKGDVKEEKSVGGEEDDDWEGIERSELGEVFAAAAKYVASGGKDERLSNMGSDVQMQLYGLHKVAMEGPCHEPQPMAIKISSRAKWNAWQRMGNMDPEVAREQYIALLSDKVPGWMEGKSSGDDSADSLESGIHAAPSREISTDLHGQHHSTKKRELEDYGADGGV</sequence>
<feature type="domain" description="ACB" evidence="4">
    <location>
        <begin position="500"/>
        <end position="590"/>
    </location>
</feature>
<dbReference type="InterPro" id="IPR035984">
    <property type="entry name" value="Acyl-CoA-binding_sf"/>
</dbReference>
<dbReference type="EMBL" id="JACTNZ010000007">
    <property type="protein sequence ID" value="KAG5542032.1"/>
    <property type="molecule type" value="Genomic_DNA"/>
</dbReference>
<dbReference type="InterPro" id="IPR000582">
    <property type="entry name" value="Acyl-CoA-binding_protein"/>
</dbReference>
<dbReference type="GO" id="GO:0006631">
    <property type="term" value="P:fatty acid metabolic process"/>
    <property type="evidence" value="ECO:0007669"/>
    <property type="project" value="TreeGrafter"/>
</dbReference>
<dbReference type="AlphaFoldDB" id="A0AAV6JN63"/>
<name>A0AAV6JN63_9ERIC</name>
<evidence type="ECO:0000256" key="1">
    <source>
        <dbReference type="ARBA" id="ARBA00005567"/>
    </source>
</evidence>